<accession>A0A6J4VK07</accession>
<protein>
    <submittedName>
        <fullName evidence="2">Uncharacterized protein</fullName>
    </submittedName>
</protein>
<name>A0A6J4VK07_9CYAN</name>
<dbReference type="AlphaFoldDB" id="A0A6J4VK07"/>
<gene>
    <name evidence="2" type="ORF">AVDCRST_MAG81-3110</name>
</gene>
<sequence>MTDTAKDDIATSAIDLLTHYGFEHAGLQQVQQLVEHWLTIYPMQWLRLALIEALYQGRYKVVSVGQLLASWERRGQPLYHFNHEFERLVCNRFPQKLSTQSKATGSTAVARNHTRSAAKRYQSTTAPIERKVLPTPPQSSSLRLPTNPSPQQEVPSIAIQDSQTSPGVLPIPVPESFLADISNRPDFIHLTSIGRQETQPQPNTADNHPVDWPEMEKYQIHQFVPVSESSGFCAKLSAIALAERTRTTTGSKV</sequence>
<feature type="compositionally biased region" description="Polar residues" evidence="1">
    <location>
        <begin position="138"/>
        <end position="154"/>
    </location>
</feature>
<organism evidence="2">
    <name type="scientific">uncultured Synechococcales cyanobacterium</name>
    <dbReference type="NCBI Taxonomy" id="1936017"/>
    <lineage>
        <taxon>Bacteria</taxon>
        <taxon>Bacillati</taxon>
        <taxon>Cyanobacteriota</taxon>
        <taxon>Cyanophyceae</taxon>
        <taxon>Synechococcales</taxon>
        <taxon>environmental samples</taxon>
    </lineage>
</organism>
<reference evidence="2" key="1">
    <citation type="submission" date="2020-02" db="EMBL/GenBank/DDBJ databases">
        <authorList>
            <person name="Meier V. D."/>
        </authorList>
    </citation>
    <scope>NUCLEOTIDE SEQUENCE</scope>
    <source>
        <strain evidence="2">AVDCRST_MAG81</strain>
    </source>
</reference>
<evidence type="ECO:0000256" key="1">
    <source>
        <dbReference type="SAM" id="MobiDB-lite"/>
    </source>
</evidence>
<dbReference type="EMBL" id="CADCWO010000166">
    <property type="protein sequence ID" value="CAA9581622.1"/>
    <property type="molecule type" value="Genomic_DNA"/>
</dbReference>
<feature type="region of interest" description="Disordered" evidence="1">
    <location>
        <begin position="101"/>
        <end position="154"/>
    </location>
</feature>
<evidence type="ECO:0000313" key="2">
    <source>
        <dbReference type="EMBL" id="CAA9581622.1"/>
    </source>
</evidence>
<proteinExistence type="predicted"/>